<keyword evidence="3" id="KW-1185">Reference proteome</keyword>
<name>A0A6A6RZB9_9PLEO</name>
<dbReference type="PROSITE" id="PS50181">
    <property type="entry name" value="FBOX"/>
    <property type="match status" value="1"/>
</dbReference>
<reference evidence="2" key="1">
    <citation type="journal article" date="2020" name="Stud. Mycol.">
        <title>101 Dothideomycetes genomes: a test case for predicting lifestyles and emergence of pathogens.</title>
        <authorList>
            <person name="Haridas S."/>
            <person name="Albert R."/>
            <person name="Binder M."/>
            <person name="Bloem J."/>
            <person name="Labutti K."/>
            <person name="Salamov A."/>
            <person name="Andreopoulos B."/>
            <person name="Baker S."/>
            <person name="Barry K."/>
            <person name="Bills G."/>
            <person name="Bluhm B."/>
            <person name="Cannon C."/>
            <person name="Castanera R."/>
            <person name="Culley D."/>
            <person name="Daum C."/>
            <person name="Ezra D."/>
            <person name="Gonzalez J."/>
            <person name="Henrissat B."/>
            <person name="Kuo A."/>
            <person name="Liang C."/>
            <person name="Lipzen A."/>
            <person name="Lutzoni F."/>
            <person name="Magnuson J."/>
            <person name="Mondo S."/>
            <person name="Nolan M."/>
            <person name="Ohm R."/>
            <person name="Pangilinan J."/>
            <person name="Park H.-J."/>
            <person name="Ramirez L."/>
            <person name="Alfaro M."/>
            <person name="Sun H."/>
            <person name="Tritt A."/>
            <person name="Yoshinaga Y."/>
            <person name="Zwiers L.-H."/>
            <person name="Turgeon B."/>
            <person name="Goodwin S."/>
            <person name="Spatafora J."/>
            <person name="Crous P."/>
            <person name="Grigoriev I."/>
        </authorList>
    </citation>
    <scope>NUCLEOTIDE SEQUENCE</scope>
    <source>
        <strain evidence="2">CBS 473.64</strain>
    </source>
</reference>
<protein>
    <recommendedName>
        <fullName evidence="1">F-box domain-containing protein</fullName>
    </recommendedName>
</protein>
<accession>A0A6A6RZB9</accession>
<evidence type="ECO:0000259" key="1">
    <source>
        <dbReference type="PROSITE" id="PS50181"/>
    </source>
</evidence>
<dbReference type="InterPro" id="IPR032675">
    <property type="entry name" value="LRR_dom_sf"/>
</dbReference>
<dbReference type="InterPro" id="IPR001810">
    <property type="entry name" value="F-box_dom"/>
</dbReference>
<organism evidence="2 3">
    <name type="scientific">Massarina eburnea CBS 473.64</name>
    <dbReference type="NCBI Taxonomy" id="1395130"/>
    <lineage>
        <taxon>Eukaryota</taxon>
        <taxon>Fungi</taxon>
        <taxon>Dikarya</taxon>
        <taxon>Ascomycota</taxon>
        <taxon>Pezizomycotina</taxon>
        <taxon>Dothideomycetes</taxon>
        <taxon>Pleosporomycetidae</taxon>
        <taxon>Pleosporales</taxon>
        <taxon>Massarineae</taxon>
        <taxon>Massarinaceae</taxon>
        <taxon>Massarina</taxon>
    </lineage>
</organism>
<evidence type="ECO:0000313" key="3">
    <source>
        <dbReference type="Proteomes" id="UP000799753"/>
    </source>
</evidence>
<dbReference type="Proteomes" id="UP000799753">
    <property type="component" value="Unassembled WGS sequence"/>
</dbReference>
<proteinExistence type="predicted"/>
<sequence>MARFSDVPEDILAMILNYLSGYDHNSLVRLSKRFYKDVISRLYRDLKFEATKSRGCARSLAFLLRTLLEHPQLASHVRTFKLRGPLPCWTKYNPWPPDTSKRISGPRLWGLEDCPTLSRAQKIFASNQFYSLVDESMHKSQEQFKGRNKDALATLVLTRCQELRTLDLGDGFLMHSLFLPQILKRADQLLPKLNNVVLGDKRMDPRNALSYMDLDLIRPIFYSPSVQTFEYTMSQPWQLNWNRPQPPRSNTLTKLHLFRTNINRGTLEQLLYATPRLKSFHYDQEVLFNTSTPGASSLSPYLNLDGLNIALSNLKNTLEECKLTLSMAPDSLSPTELLENGLHFPGIQGTLSALHDMPHLTKVEVPAIMFLGWAPNFAAELKEVLPPHLTHLTLRDDFINYCRWAVGFTCHRKVGRIGEYLEQRAFCAKQLRCFCMRLRRVGAAKGSRGAVSLDTVASGGRKGGPAGVGENIWLRDAVRDLGMPLGGRGVAYEVLGERRAEVHCWVFGKDVGVRDTRKDSIIPGMFPST</sequence>
<dbReference type="AlphaFoldDB" id="A0A6A6RZB9"/>
<dbReference type="Gene3D" id="3.80.10.10">
    <property type="entry name" value="Ribonuclease Inhibitor"/>
    <property type="match status" value="1"/>
</dbReference>
<dbReference type="EMBL" id="MU006784">
    <property type="protein sequence ID" value="KAF2640565.1"/>
    <property type="molecule type" value="Genomic_DNA"/>
</dbReference>
<evidence type="ECO:0000313" key="2">
    <source>
        <dbReference type="EMBL" id="KAF2640565.1"/>
    </source>
</evidence>
<dbReference type="OrthoDB" id="3720847at2759"/>
<gene>
    <name evidence="2" type="ORF">P280DRAFT_507233</name>
</gene>
<dbReference type="Pfam" id="PF00646">
    <property type="entry name" value="F-box"/>
    <property type="match status" value="1"/>
</dbReference>
<feature type="domain" description="F-box" evidence="1">
    <location>
        <begin position="1"/>
        <end position="46"/>
    </location>
</feature>